<organism evidence="16 17">
    <name type="scientific">Kibdelosporangium aridum</name>
    <dbReference type="NCBI Taxonomy" id="2030"/>
    <lineage>
        <taxon>Bacteria</taxon>
        <taxon>Bacillati</taxon>
        <taxon>Actinomycetota</taxon>
        <taxon>Actinomycetes</taxon>
        <taxon>Pseudonocardiales</taxon>
        <taxon>Pseudonocardiaceae</taxon>
        <taxon>Kibdelosporangium</taxon>
    </lineage>
</organism>
<evidence type="ECO:0000256" key="7">
    <source>
        <dbReference type="ARBA" id="ARBA00023235"/>
    </source>
</evidence>
<evidence type="ECO:0000256" key="6">
    <source>
        <dbReference type="ARBA" id="ARBA00022827"/>
    </source>
</evidence>
<evidence type="ECO:0000256" key="3">
    <source>
        <dbReference type="ARBA" id="ARBA00009321"/>
    </source>
</evidence>
<sequence>MAAVESVPSAPVNFDGYDLVIVGAGFFGLTVAEQTATKLNKRVLVLERRSHIGGNAYSEAEPETGIEVHKYGAHLFHTSNKRVWDYVTQFTEFTDYKHRVYTNHQGQVYPMPMNLAMINQFFGRAFTPDEARQLVAEQAAEVDAKDVQNLEEKAISLIGRKLYEAFIKGYTAKQWQTDPKDLDAGIITRLPVRYNYDNRYFNDTYEGLPKNGYTAWLEKMAEHPNIEVRLNVDYFDVRTQIPAGTPTVYTGPIDRYFDYSEGRLGWRTVDLEQEVVSTTGDFQGTSVMNYADEDVPFTRILEFRHFHPERDYPTDKTVIVREYARFAKEDDEPYYPINTPENRSMLERYRELIKSEAKERNIIFGGRLGTYKYLDMHMAIGSALSTFDNKVAPHLTTGAPLDGSLDA</sequence>
<dbReference type="GO" id="GO:0071555">
    <property type="term" value="P:cell wall organization"/>
    <property type="evidence" value="ECO:0007669"/>
    <property type="project" value="UniProtKB-KW"/>
</dbReference>
<keyword evidence="5" id="KW-0285">Flavoprotein</keyword>
<evidence type="ECO:0000256" key="2">
    <source>
        <dbReference type="ARBA" id="ARBA00004776"/>
    </source>
</evidence>
<dbReference type="FunFam" id="3.40.50.720:FF:000422">
    <property type="entry name" value="UDP-galactopyranose mutase"/>
    <property type="match status" value="1"/>
</dbReference>
<comment type="subunit">
    <text evidence="4">Homotetramer.</text>
</comment>
<evidence type="ECO:0000256" key="13">
    <source>
        <dbReference type="ARBA" id="ARBA00076188"/>
    </source>
</evidence>
<evidence type="ECO:0000256" key="1">
    <source>
        <dbReference type="ARBA" id="ARBA00001974"/>
    </source>
</evidence>
<dbReference type="SUPFAM" id="SSF54373">
    <property type="entry name" value="FAD-linked reductases, C-terminal domain"/>
    <property type="match status" value="1"/>
</dbReference>
<evidence type="ECO:0000256" key="10">
    <source>
        <dbReference type="ARBA" id="ARBA00057226"/>
    </source>
</evidence>
<evidence type="ECO:0000256" key="9">
    <source>
        <dbReference type="ARBA" id="ARBA00050658"/>
    </source>
</evidence>
<dbReference type="FunFam" id="3.40.50.720:FF:000397">
    <property type="entry name" value="UDP-galactopyranose mutase"/>
    <property type="match status" value="1"/>
</dbReference>
<dbReference type="InterPro" id="IPR004379">
    <property type="entry name" value="UDP-GALP_mutase"/>
</dbReference>
<evidence type="ECO:0000313" key="17">
    <source>
        <dbReference type="Proteomes" id="UP000192674"/>
    </source>
</evidence>
<comment type="cofactor">
    <cofactor evidence="1">
        <name>FAD</name>
        <dbReference type="ChEBI" id="CHEBI:57692"/>
    </cofactor>
</comment>
<evidence type="ECO:0000313" key="16">
    <source>
        <dbReference type="EMBL" id="SMC97688.1"/>
    </source>
</evidence>
<comment type="catalytic activity">
    <reaction evidence="9">
        <text>UDP-alpha-D-galactose = UDP-alpha-D-galactofuranose</text>
        <dbReference type="Rhea" id="RHEA:24132"/>
        <dbReference type="ChEBI" id="CHEBI:66914"/>
        <dbReference type="ChEBI" id="CHEBI:66915"/>
        <dbReference type="EC" id="5.4.99.9"/>
    </reaction>
</comment>
<dbReference type="Pfam" id="PF03275">
    <property type="entry name" value="GLF"/>
    <property type="match status" value="1"/>
</dbReference>
<evidence type="ECO:0000256" key="11">
    <source>
        <dbReference type="ARBA" id="ARBA00066867"/>
    </source>
</evidence>
<accession>A0A1W2DKX8</accession>
<dbReference type="InterPro" id="IPR015899">
    <property type="entry name" value="UDP-GalPyranose_mutase_C"/>
</dbReference>
<dbReference type="FunFam" id="3.40.50.720:FF:000354">
    <property type="entry name" value="UDP-galactopyranose mutase"/>
    <property type="match status" value="1"/>
</dbReference>
<dbReference type="PANTHER" id="PTHR21197:SF0">
    <property type="entry name" value="UDP-GALACTOPYRANOSE MUTASE"/>
    <property type="match status" value="1"/>
</dbReference>
<keyword evidence="7" id="KW-0413">Isomerase</keyword>
<evidence type="ECO:0000256" key="5">
    <source>
        <dbReference type="ARBA" id="ARBA00022630"/>
    </source>
</evidence>
<comment type="function">
    <text evidence="10">Catalyzes the interconversion through a 2-keto intermediate of uridine diphosphogalactopyranose (UDP-GalP) into uridine diphosphogalactofuranose (UDP-GalF) which is a key building block for cell wall construction in Mycobacterium tuberculosis.</text>
</comment>
<evidence type="ECO:0000256" key="8">
    <source>
        <dbReference type="ARBA" id="ARBA00023316"/>
    </source>
</evidence>
<evidence type="ECO:0000256" key="14">
    <source>
        <dbReference type="ARBA" id="ARBA00082076"/>
    </source>
</evidence>
<comment type="pathway">
    <text evidence="2">Cell wall biogenesis; cell wall polysaccharide biosynthesis.</text>
</comment>
<comment type="similarity">
    <text evidence="3">Belongs to the UDP-galactopyranose/dTDP-fucopyranose mutase family.</text>
</comment>
<dbReference type="Pfam" id="PF13450">
    <property type="entry name" value="NAD_binding_8"/>
    <property type="match status" value="1"/>
</dbReference>
<dbReference type="GO" id="GO:0050660">
    <property type="term" value="F:flavin adenine dinucleotide binding"/>
    <property type="evidence" value="ECO:0007669"/>
    <property type="project" value="TreeGrafter"/>
</dbReference>
<dbReference type="SUPFAM" id="SSF51971">
    <property type="entry name" value="Nucleotide-binding domain"/>
    <property type="match status" value="1"/>
</dbReference>
<dbReference type="Gene3D" id="3.40.50.720">
    <property type="entry name" value="NAD(P)-binding Rossmann-like Domain"/>
    <property type="match status" value="3"/>
</dbReference>
<gene>
    <name evidence="16" type="ORF">SAMN05661093_03462</name>
</gene>
<proteinExistence type="inferred from homology"/>
<dbReference type="EC" id="5.4.99.9" evidence="11"/>
<protein>
    <recommendedName>
        <fullName evidence="12">UDP-galactopyranose mutase</fullName>
        <ecNumber evidence="11">5.4.99.9</ecNumber>
    </recommendedName>
    <alternativeName>
        <fullName evidence="13">UDP-GALP mutase</fullName>
    </alternativeName>
    <alternativeName>
        <fullName evidence="14">Uridine 5-diphosphate galactopyranose mutase</fullName>
    </alternativeName>
</protein>
<keyword evidence="17" id="KW-1185">Reference proteome</keyword>
<evidence type="ECO:0000259" key="15">
    <source>
        <dbReference type="Pfam" id="PF03275"/>
    </source>
</evidence>
<dbReference type="OrthoDB" id="9769600at2"/>
<evidence type="ECO:0000256" key="12">
    <source>
        <dbReference type="ARBA" id="ARBA00069801"/>
    </source>
</evidence>
<keyword evidence="8" id="KW-0961">Cell wall biogenesis/degradation</keyword>
<dbReference type="GO" id="GO:0008767">
    <property type="term" value="F:UDP-galactopyranose mutase activity"/>
    <property type="evidence" value="ECO:0007669"/>
    <property type="project" value="UniProtKB-EC"/>
</dbReference>
<feature type="domain" description="UDP-galactopyranose mutase C-terminal" evidence="15">
    <location>
        <begin position="165"/>
        <end position="373"/>
    </location>
</feature>
<keyword evidence="6" id="KW-0274">FAD</keyword>
<dbReference type="EMBL" id="FWXV01000002">
    <property type="protein sequence ID" value="SMC97688.1"/>
    <property type="molecule type" value="Genomic_DNA"/>
</dbReference>
<dbReference type="AlphaFoldDB" id="A0A1W2DKX8"/>
<reference evidence="16 17" key="1">
    <citation type="submission" date="2017-04" db="EMBL/GenBank/DDBJ databases">
        <authorList>
            <person name="Afonso C.L."/>
            <person name="Miller P.J."/>
            <person name="Scott M.A."/>
            <person name="Spackman E."/>
            <person name="Goraichik I."/>
            <person name="Dimitrov K.M."/>
            <person name="Suarez D.L."/>
            <person name="Swayne D.E."/>
        </authorList>
    </citation>
    <scope>NUCLEOTIDE SEQUENCE [LARGE SCALE GENOMIC DNA]</scope>
    <source>
        <strain evidence="16 17">DSM 43828</strain>
    </source>
</reference>
<dbReference type="PANTHER" id="PTHR21197">
    <property type="entry name" value="UDP-GALACTOPYRANOSE MUTASE"/>
    <property type="match status" value="1"/>
</dbReference>
<evidence type="ECO:0000256" key="4">
    <source>
        <dbReference type="ARBA" id="ARBA00011881"/>
    </source>
</evidence>
<dbReference type="Proteomes" id="UP000192674">
    <property type="component" value="Unassembled WGS sequence"/>
</dbReference>
<dbReference type="GO" id="GO:0005829">
    <property type="term" value="C:cytosol"/>
    <property type="evidence" value="ECO:0007669"/>
    <property type="project" value="TreeGrafter"/>
</dbReference>
<name>A0A1W2DKX8_KIBAR</name>
<dbReference type="NCBIfam" id="TIGR00031">
    <property type="entry name" value="UDP-GALP_mutase"/>
    <property type="match status" value="1"/>
</dbReference>